<proteinExistence type="predicted"/>
<feature type="region of interest" description="Disordered" evidence="1">
    <location>
        <begin position="1"/>
        <end position="24"/>
    </location>
</feature>
<dbReference type="VEuPathDB" id="FungiDB:SPSK_08322"/>
<protein>
    <submittedName>
        <fullName evidence="4">F-box domain containing protein</fullName>
    </submittedName>
</protein>
<feature type="region of interest" description="Disordered" evidence="1">
    <location>
        <begin position="1223"/>
        <end position="1249"/>
    </location>
</feature>
<gene>
    <name evidence="4" type="ORF">SPSK_08322</name>
</gene>
<reference evidence="4 5" key="1">
    <citation type="journal article" date="2014" name="BMC Genomics">
        <title>Comparative genomics of the major fungal agents of human and animal Sporotrichosis: Sporothrix schenckii and Sporothrix brasiliensis.</title>
        <authorList>
            <person name="Teixeira M.M."/>
            <person name="de Almeida L.G."/>
            <person name="Kubitschek-Barreira P."/>
            <person name="Alves F.L."/>
            <person name="Kioshima E.S."/>
            <person name="Abadio A.K."/>
            <person name="Fernandes L."/>
            <person name="Derengowski L.S."/>
            <person name="Ferreira K.S."/>
            <person name="Souza R.C."/>
            <person name="Ruiz J.C."/>
            <person name="de Andrade N.C."/>
            <person name="Paes H.C."/>
            <person name="Nicola A.M."/>
            <person name="Albuquerque P."/>
            <person name="Gerber A.L."/>
            <person name="Martins V.P."/>
            <person name="Peconick L.D."/>
            <person name="Neto A.V."/>
            <person name="Chaucanez C.B."/>
            <person name="Silva P.A."/>
            <person name="Cunha O.L."/>
            <person name="de Oliveira F.F."/>
            <person name="dos Santos T.C."/>
            <person name="Barros A.L."/>
            <person name="Soares M.A."/>
            <person name="de Oliveira L.M."/>
            <person name="Marini M.M."/>
            <person name="Villalobos-Duno H."/>
            <person name="Cunha M.M."/>
            <person name="de Hoog S."/>
            <person name="da Silveira J.F."/>
            <person name="Henrissat B."/>
            <person name="Nino-Vega G.A."/>
            <person name="Cisalpino P.S."/>
            <person name="Mora-Montes H.M."/>
            <person name="Almeida S.R."/>
            <person name="Stajich J.E."/>
            <person name="Lopes-Bezerra L.M."/>
            <person name="Vasconcelos A.T."/>
            <person name="Felipe M.S."/>
        </authorList>
    </citation>
    <scope>NUCLEOTIDE SEQUENCE [LARGE SCALE GENOMIC DNA]</scope>
    <source>
        <strain evidence="4 5">1099-18</strain>
    </source>
</reference>
<evidence type="ECO:0000256" key="1">
    <source>
        <dbReference type="SAM" id="MobiDB-lite"/>
    </source>
</evidence>
<sequence length="1337" mass="147834">MDGDTKHQNNQQEDMSASKKRKITGDDAFSDAEAVLNATNGLAAQSKKPRLDESNRFSTDRSLLPTEIWHHIFSFCPPRTLGNLLMVNKLFNAYLDPASPVVVEKRPPPLAKSVVKAIKPNDIWRNARRTFWPNMPAPLKEKTELDMWRLACSSTCQFCGKRDTRRTFPATDPLRGPGLDGVARVWEFREMDLVLSAGSTFLIPALQFVFVTSLACVVPLHVIERGQLPASSTLTKLFWASDVESLREEFASVREIGAPAAEEWQKGLSKRGSDQRVNIAKWEKYDDSGGVANMRMLLHPDVKGQPPTVLEPTQRTELTQPPIKNQDPEGNIMPASATAVEGQKLVSTCVAKPPDPPAKKEKTSEEIDAEWDLIQGPVRLKILRYADEAIIGDWDDGDKVTKDNAPAFAADVLLHVRKRFYTEVENDAKAARAFGREPTVDPVGGPFTQKLTLENLKYVFDVKVKPITSKFRTDLFLCPVCDASMKFFGFEGAIQHYAAKHTNILSVGNIVVYWRAEWPEDPPFRPNPRTAKGTGLPVPLPQSPTAKLPNQRGPGPAAKRSGKDHQQFGAAQTLHYQGSATQFPPPPSQLQSSHVQPTQFHMQANPDDGSLYSGPSFGPNSQQGGFSFGAPSYHNPVGQRTGPGSFQPPPVYQRASYEPLAGGANQDARSFSTGPPAQPSVFEAPGPVVPPEHQALNPFISKEPYQAHSSAVVPSNPVDQAPKSPYQERLDELVRYARVLWKDLLPLPRIPDVVRIQTLLFHANKHYHQMFGAQLPLTLFKDRILKSVGMAPIGIIQKLRCFACTRGLDPVQHNKKEQILFTFAELMTHFSQAHIEGRTKWSNPFNVNPNAANLPRNWLTEMLALPPKHELANMAKAPRGKTIRLVLAEAIQDAINHQQDSVTESEAQKPNPEPAAAHTENGGLTWRHADGAARPKATGPSRLSKTSTSVVLPRENRVPDVNLKPKSQKAHERGNGSQPVGKPAKNSVENLAEKPAITIKEEVQEHNHVPLPVRVPAAPEGKQDLLGALEAHLDGKPFTRTSAAREPPPPVHPLARVVYVDEYGREVVPRRADQRDLYRGGRDHPRDGERYGRYVAVESGEPYQRQARSPPANQGSYGPPSRAPTGQYWNRSPPLARRYADEPVYSGFPMGYEDAYERGALPGPHHHYARAQPRQEHYLDYADRAGRAEVAYRPADYDSYETYEVVQVTGPEGEYLVRRPVRREAPPAGQRGSGRHYPSSTVTPAPVPYDGVGGRDAGGIVRHDHTESYRGSGYGAQSESYGAGNLAYERRVVGEGPEAVPHHSVARSNPAYYDEYDPHNPSSGGAMQRAPSQIQYH</sequence>
<dbReference type="KEGG" id="ssck:SPSK_08322"/>
<dbReference type="InterPro" id="IPR057214">
    <property type="entry name" value="DUF7892"/>
</dbReference>
<feature type="region of interest" description="Disordered" evidence="1">
    <location>
        <begin position="1308"/>
        <end position="1337"/>
    </location>
</feature>
<feature type="domain" description="DUF7892" evidence="3">
    <location>
        <begin position="724"/>
        <end position="885"/>
    </location>
</feature>
<dbReference type="CDD" id="cd09917">
    <property type="entry name" value="F-box_SF"/>
    <property type="match status" value="1"/>
</dbReference>
<name>A0A0F2M912_SPOSC</name>
<dbReference type="InterPro" id="IPR001810">
    <property type="entry name" value="F-box_dom"/>
</dbReference>
<accession>A0A0F2M912</accession>
<evidence type="ECO:0000259" key="2">
    <source>
        <dbReference type="Pfam" id="PF00646"/>
    </source>
</evidence>
<feature type="region of interest" description="Disordered" evidence="1">
    <location>
        <begin position="524"/>
        <end position="566"/>
    </location>
</feature>
<dbReference type="Pfam" id="PF25422">
    <property type="entry name" value="DUF7892"/>
    <property type="match status" value="1"/>
</dbReference>
<dbReference type="EMBL" id="AXCR01000007">
    <property type="protein sequence ID" value="KJR85310.1"/>
    <property type="molecule type" value="Genomic_DNA"/>
</dbReference>
<dbReference type="RefSeq" id="XP_016587986.1">
    <property type="nucleotide sequence ID" value="XM_016734923.1"/>
</dbReference>
<feature type="region of interest" description="Disordered" evidence="1">
    <location>
        <begin position="897"/>
        <end position="987"/>
    </location>
</feature>
<dbReference type="SUPFAM" id="SSF81383">
    <property type="entry name" value="F-box domain"/>
    <property type="match status" value="1"/>
</dbReference>
<feature type="region of interest" description="Disordered" evidence="1">
    <location>
        <begin position="578"/>
        <end position="695"/>
    </location>
</feature>
<dbReference type="OrthoDB" id="2322499at2759"/>
<comment type="caution">
    <text evidence="4">The sequence shown here is derived from an EMBL/GenBank/DDBJ whole genome shotgun (WGS) entry which is preliminary data.</text>
</comment>
<dbReference type="Pfam" id="PF00646">
    <property type="entry name" value="F-box"/>
    <property type="match status" value="1"/>
</dbReference>
<evidence type="ECO:0000313" key="5">
    <source>
        <dbReference type="Proteomes" id="UP000033710"/>
    </source>
</evidence>
<feature type="compositionally biased region" description="Polar residues" evidence="1">
    <location>
        <begin position="941"/>
        <end position="950"/>
    </location>
</feature>
<dbReference type="Proteomes" id="UP000033710">
    <property type="component" value="Unassembled WGS sequence"/>
</dbReference>
<dbReference type="InterPro" id="IPR036047">
    <property type="entry name" value="F-box-like_dom_sf"/>
</dbReference>
<evidence type="ECO:0000313" key="4">
    <source>
        <dbReference type="EMBL" id="KJR85310.1"/>
    </source>
</evidence>
<dbReference type="GeneID" id="27670200"/>
<evidence type="ECO:0000259" key="3">
    <source>
        <dbReference type="Pfam" id="PF25422"/>
    </source>
</evidence>
<feature type="region of interest" description="Disordered" evidence="1">
    <location>
        <begin position="1098"/>
        <end position="1133"/>
    </location>
</feature>
<feature type="compositionally biased region" description="Polar residues" evidence="1">
    <location>
        <begin position="1320"/>
        <end position="1337"/>
    </location>
</feature>
<feature type="domain" description="F-box" evidence="2">
    <location>
        <begin position="62"/>
        <end position="93"/>
    </location>
</feature>
<reference evidence="4 5" key="2">
    <citation type="journal article" date="2015" name="Eukaryot. Cell">
        <title>Asexual propagation of a virulent clone complex in a human and feline outbreak of sporotrichosis.</title>
        <authorList>
            <person name="Teixeira Mde M."/>
            <person name="Rodrigues A.M."/>
            <person name="Tsui C.K."/>
            <person name="de Almeida L.G."/>
            <person name="Van Diepeningen A.D."/>
            <person name="van den Ende B.G."/>
            <person name="Fernandes G.F."/>
            <person name="Kano R."/>
            <person name="Hamelin R.C."/>
            <person name="Lopes-Bezerra L.M."/>
            <person name="Vasconcelos A.T."/>
            <person name="de Hoog S."/>
            <person name="de Camargo Z.P."/>
            <person name="Felipe M.S."/>
        </authorList>
    </citation>
    <scope>NUCLEOTIDE SEQUENCE [LARGE SCALE GENOMIC DNA]</scope>
    <source>
        <strain evidence="4 5">1099-18</strain>
    </source>
</reference>
<organism evidence="4 5">
    <name type="scientific">Sporothrix schenckii 1099-18</name>
    <dbReference type="NCBI Taxonomy" id="1397361"/>
    <lineage>
        <taxon>Eukaryota</taxon>
        <taxon>Fungi</taxon>
        <taxon>Dikarya</taxon>
        <taxon>Ascomycota</taxon>
        <taxon>Pezizomycotina</taxon>
        <taxon>Sordariomycetes</taxon>
        <taxon>Sordariomycetidae</taxon>
        <taxon>Ophiostomatales</taxon>
        <taxon>Ophiostomataceae</taxon>
        <taxon>Sporothrix</taxon>
    </lineage>
</organism>